<dbReference type="SUPFAM" id="SSF56925">
    <property type="entry name" value="OMPA-like"/>
    <property type="match status" value="1"/>
</dbReference>
<evidence type="ECO:0000259" key="3">
    <source>
        <dbReference type="Pfam" id="PF13505"/>
    </source>
</evidence>
<evidence type="ECO:0000313" key="5">
    <source>
        <dbReference type="Proteomes" id="UP000255024"/>
    </source>
</evidence>
<evidence type="ECO:0000256" key="1">
    <source>
        <dbReference type="ARBA" id="ARBA00022729"/>
    </source>
</evidence>
<dbReference type="Pfam" id="PF13505">
    <property type="entry name" value="OMP_b-brl"/>
    <property type="match status" value="1"/>
</dbReference>
<protein>
    <recommendedName>
        <fullName evidence="3">Outer membrane protein beta-barrel domain-containing protein</fullName>
    </recommendedName>
</protein>
<dbReference type="RefSeq" id="WP_115092077.1">
    <property type="nucleotide sequence ID" value="NZ_CP068107.1"/>
</dbReference>
<reference evidence="4 5" key="1">
    <citation type="submission" date="2018-06" db="EMBL/GenBank/DDBJ databases">
        <authorList>
            <consortium name="Pathogen Informatics"/>
            <person name="Doyle S."/>
        </authorList>
    </citation>
    <scope>NUCLEOTIDE SEQUENCE [LARGE SCALE GENOMIC DNA]</scope>
    <source>
        <strain evidence="4 5">NCTC11179</strain>
    </source>
</reference>
<gene>
    <name evidence="4" type="ORF">NCTC11179_02807</name>
</gene>
<sequence length="204" mass="23230">MIKKLLFISCLAVGITASSYAQKKFTPGIRGGLSLSTISNADADYKAGFYVGLQFPIHIAKFYTLQPELNYTMQGAKNANLAYIRNSSWNNSWHNENNYAQSEDVNLAYIDINVINKFRFNKFNVHVGPGLAIMTQGRSKTDFYGDLTLNLGVGYQLTEQLGVEARWRQGVVRVVDKDDYFWDNYWYDNDSFNSSFQIGLTFTF</sequence>
<feature type="signal peptide" evidence="2">
    <location>
        <begin position="1"/>
        <end position="21"/>
    </location>
</feature>
<keyword evidence="5" id="KW-1185">Reference proteome</keyword>
<evidence type="ECO:0000313" key="4">
    <source>
        <dbReference type="EMBL" id="STZ69301.1"/>
    </source>
</evidence>
<accession>A0A378U2U2</accession>
<feature type="chain" id="PRO_5016879027" description="Outer membrane protein beta-barrel domain-containing protein" evidence="2">
    <location>
        <begin position="22"/>
        <end position="204"/>
    </location>
</feature>
<proteinExistence type="predicted"/>
<dbReference type="EMBL" id="UGQL01000002">
    <property type="protein sequence ID" value="STZ69301.1"/>
    <property type="molecule type" value="Genomic_DNA"/>
</dbReference>
<name>A0A378U2U2_MYROD</name>
<keyword evidence="1 2" id="KW-0732">Signal</keyword>
<dbReference type="InterPro" id="IPR011250">
    <property type="entry name" value="OMP/PagP_B-barrel"/>
</dbReference>
<evidence type="ECO:0000256" key="2">
    <source>
        <dbReference type="SAM" id="SignalP"/>
    </source>
</evidence>
<organism evidence="4 5">
    <name type="scientific">Myroides odoratus</name>
    <name type="common">Flavobacterium odoratum</name>
    <dbReference type="NCBI Taxonomy" id="256"/>
    <lineage>
        <taxon>Bacteria</taxon>
        <taxon>Pseudomonadati</taxon>
        <taxon>Bacteroidota</taxon>
        <taxon>Flavobacteriia</taxon>
        <taxon>Flavobacteriales</taxon>
        <taxon>Flavobacteriaceae</taxon>
        <taxon>Myroides</taxon>
    </lineage>
</organism>
<feature type="domain" description="Outer membrane protein beta-barrel" evidence="3">
    <location>
        <begin position="8"/>
        <end position="204"/>
    </location>
</feature>
<dbReference type="AlphaFoldDB" id="A0A378U2U2"/>
<dbReference type="Proteomes" id="UP000255024">
    <property type="component" value="Unassembled WGS sequence"/>
</dbReference>
<dbReference type="InterPro" id="IPR027385">
    <property type="entry name" value="Beta-barrel_OMP"/>
</dbReference>